<organism evidence="4 5">
    <name type="scientific">Dibothriocephalus latus</name>
    <name type="common">Fish tapeworm</name>
    <name type="synonym">Diphyllobothrium latum</name>
    <dbReference type="NCBI Taxonomy" id="60516"/>
    <lineage>
        <taxon>Eukaryota</taxon>
        <taxon>Metazoa</taxon>
        <taxon>Spiralia</taxon>
        <taxon>Lophotrochozoa</taxon>
        <taxon>Platyhelminthes</taxon>
        <taxon>Cestoda</taxon>
        <taxon>Eucestoda</taxon>
        <taxon>Diphyllobothriidea</taxon>
        <taxon>Diphyllobothriidae</taxon>
        <taxon>Dibothriocephalus</taxon>
    </lineage>
</organism>
<evidence type="ECO:0000256" key="1">
    <source>
        <dbReference type="ARBA" id="ARBA00022441"/>
    </source>
</evidence>
<reference evidence="4 5" key="1">
    <citation type="submission" date="2018-11" db="EMBL/GenBank/DDBJ databases">
        <authorList>
            <consortium name="Pathogen Informatics"/>
        </authorList>
    </citation>
    <scope>NUCLEOTIDE SEQUENCE [LARGE SCALE GENOMIC DNA]</scope>
</reference>
<dbReference type="CDD" id="cd18186">
    <property type="entry name" value="BTB_POZ_ZBTB_KLHL-like"/>
    <property type="match status" value="1"/>
</dbReference>
<sequence length="347" mass="38955">MSDSQAQLFQDKHPLIRSCRALNKLRVKEELTDLTIEVQDGARLHAHKVILAARIPALRAPANDRLRSNTSVIRWPTVPLSIATSLIEYAYTGELKITQENVIGVVALARIMQLPAIKSWGKKLFASNLNREQIATTWVMAKFLNSRSLMDACVRHMAVHFEGYVYSDFFVRLPADFVLSVLRSESLLVSSEEQVFSAVSRWATFCNEAGDRKMNGQLPAMLEEIQWDQTSAQFRGRLLDSHPIFWNSTECSIFAVRGARSDLQLGITSVEEFVVRERRWRPRAPLTCRRQQHAAAVVWVAAADGCQEGTEKALIGVFGGSYREGDTPTCLASCELYEVSQNRSGHA</sequence>
<keyword evidence="1" id="KW-0880">Kelch repeat</keyword>
<dbReference type="SUPFAM" id="SSF54695">
    <property type="entry name" value="POZ domain"/>
    <property type="match status" value="1"/>
</dbReference>
<dbReference type="SMART" id="SM00225">
    <property type="entry name" value="BTB"/>
    <property type="match status" value="1"/>
</dbReference>
<dbReference type="Pfam" id="PF00651">
    <property type="entry name" value="BTB"/>
    <property type="match status" value="1"/>
</dbReference>
<evidence type="ECO:0000313" key="4">
    <source>
        <dbReference type="EMBL" id="VDN08802.1"/>
    </source>
</evidence>
<dbReference type="OrthoDB" id="6265360at2759"/>
<dbReference type="InterPro" id="IPR000210">
    <property type="entry name" value="BTB/POZ_dom"/>
</dbReference>
<dbReference type="PANTHER" id="PTHR24412:SF489">
    <property type="entry name" value="RING FINGER DOMAIN AND KELCH REPEAT-CONTAINING PROTEIN DDB_G0271372"/>
    <property type="match status" value="1"/>
</dbReference>
<evidence type="ECO:0000256" key="2">
    <source>
        <dbReference type="ARBA" id="ARBA00022737"/>
    </source>
</evidence>
<dbReference type="InterPro" id="IPR011705">
    <property type="entry name" value="BACK"/>
</dbReference>
<feature type="domain" description="BTB" evidence="3">
    <location>
        <begin position="32"/>
        <end position="99"/>
    </location>
</feature>
<dbReference type="Gene3D" id="1.25.40.420">
    <property type="match status" value="1"/>
</dbReference>
<gene>
    <name evidence="4" type="ORF">DILT_LOCUS4633</name>
</gene>
<protein>
    <recommendedName>
        <fullName evidence="3">BTB domain-containing protein</fullName>
    </recommendedName>
</protein>
<dbReference type="PROSITE" id="PS50097">
    <property type="entry name" value="BTB"/>
    <property type="match status" value="1"/>
</dbReference>
<dbReference type="AlphaFoldDB" id="A0A3P7NKF2"/>
<dbReference type="PANTHER" id="PTHR24412">
    <property type="entry name" value="KELCH PROTEIN"/>
    <property type="match status" value="1"/>
</dbReference>
<proteinExistence type="predicted"/>
<accession>A0A3P7NKF2</accession>
<evidence type="ECO:0000313" key="5">
    <source>
        <dbReference type="Proteomes" id="UP000281553"/>
    </source>
</evidence>
<dbReference type="EMBL" id="UYRU01045827">
    <property type="protein sequence ID" value="VDN08802.1"/>
    <property type="molecule type" value="Genomic_DNA"/>
</dbReference>
<name>A0A3P7NKF2_DIBLA</name>
<keyword evidence="5" id="KW-1185">Reference proteome</keyword>
<dbReference type="Gene3D" id="3.30.710.10">
    <property type="entry name" value="Potassium Channel Kv1.1, Chain A"/>
    <property type="match status" value="1"/>
</dbReference>
<dbReference type="Proteomes" id="UP000281553">
    <property type="component" value="Unassembled WGS sequence"/>
</dbReference>
<dbReference type="SMART" id="SM00875">
    <property type="entry name" value="BACK"/>
    <property type="match status" value="1"/>
</dbReference>
<evidence type="ECO:0000259" key="3">
    <source>
        <dbReference type="PROSITE" id="PS50097"/>
    </source>
</evidence>
<dbReference type="InterPro" id="IPR011333">
    <property type="entry name" value="SKP1/BTB/POZ_sf"/>
</dbReference>
<dbReference type="Pfam" id="PF07707">
    <property type="entry name" value="BACK"/>
    <property type="match status" value="1"/>
</dbReference>
<keyword evidence="2" id="KW-0677">Repeat</keyword>